<dbReference type="RefSeq" id="WP_285972303.1">
    <property type="nucleotide sequence ID" value="NZ_CP127294.1"/>
</dbReference>
<sequence>MAHHQVDRVIEDLDSALRQLKEAMRGMPVHEHSFKAAHDKAARVCGVLTTELTDARPALHP</sequence>
<keyword evidence="2" id="KW-1185">Reference proteome</keyword>
<gene>
    <name evidence="1" type="ORF">QRX50_13625</name>
</gene>
<protein>
    <submittedName>
        <fullName evidence="1">Uncharacterized protein</fullName>
    </submittedName>
</protein>
<dbReference type="AlphaFoldDB" id="A0A9Y2IKQ5"/>
<evidence type="ECO:0000313" key="2">
    <source>
        <dbReference type="Proteomes" id="UP001236014"/>
    </source>
</evidence>
<dbReference type="KEGG" id="acab:QRX50_13625"/>
<dbReference type="EMBL" id="CP127294">
    <property type="protein sequence ID" value="WIX81719.1"/>
    <property type="molecule type" value="Genomic_DNA"/>
</dbReference>
<reference evidence="1 2" key="1">
    <citation type="submission" date="2023-06" db="EMBL/GenBank/DDBJ databases">
        <authorList>
            <person name="Oyuntsetseg B."/>
            <person name="Kim S.B."/>
        </authorList>
    </citation>
    <scope>NUCLEOTIDE SEQUENCE [LARGE SCALE GENOMIC DNA]</scope>
    <source>
        <strain evidence="1 2">2-15</strain>
    </source>
</reference>
<evidence type="ECO:0000313" key="1">
    <source>
        <dbReference type="EMBL" id="WIX81719.1"/>
    </source>
</evidence>
<organism evidence="1 2">
    <name type="scientific">Amycolatopsis carbonis</name>
    <dbReference type="NCBI Taxonomy" id="715471"/>
    <lineage>
        <taxon>Bacteria</taxon>
        <taxon>Bacillati</taxon>
        <taxon>Actinomycetota</taxon>
        <taxon>Actinomycetes</taxon>
        <taxon>Pseudonocardiales</taxon>
        <taxon>Pseudonocardiaceae</taxon>
        <taxon>Amycolatopsis</taxon>
    </lineage>
</organism>
<accession>A0A9Y2IKQ5</accession>
<name>A0A9Y2IKQ5_9PSEU</name>
<dbReference type="Proteomes" id="UP001236014">
    <property type="component" value="Chromosome"/>
</dbReference>
<proteinExistence type="predicted"/>